<protein>
    <submittedName>
        <fullName evidence="1">15820_t:CDS:1</fullName>
    </submittedName>
</protein>
<keyword evidence="2" id="KW-1185">Reference proteome</keyword>
<dbReference type="EMBL" id="CAJVQA010002093">
    <property type="protein sequence ID" value="CAG8536262.1"/>
    <property type="molecule type" value="Genomic_DNA"/>
</dbReference>
<gene>
    <name evidence="1" type="ORF">CPELLU_LOCUS4083</name>
</gene>
<sequence length="440" mass="52014">MDAANQIARFIWNKGGYMAKCIQIWRNYFIKTEELLPYHQSKHTKLESLINDEDFSEDCIEWLRQQKPEVCTPSNLKAYIENTLFSKLIGHIKEDTISEKTCRNYMYSWGFKYNERRKGIFFDGHERPDVLVYRNKWLKKMFMYKKNMKDFVGENILRPKHLGRSKMVSAFLCPCHELLCLTDQQLYENPYIKDKETFVIHSVQIDGYWKAEHMLEQLVSKVIPVFEILHSGCIGMFCFDQFTNHNAMAEDALIAKKMNLSSGEKQPMMQNGWFIDETGKKCVQPMVFPNDYQKEALRGKQKCLRQVLEERKLWSAEKVLLVCEKCSRKCTDNGPEKLDCCAQRIMSLQHDFLEQWSLLEEAVINARHIFECYPKFHCELNLVLEVLKSVSVITIRKFSHKSWRYMDAYDKGLKGVAAEWAVNQYKSHCRILKNIEQMME</sequence>
<organism evidence="1 2">
    <name type="scientific">Cetraspora pellucida</name>
    <dbReference type="NCBI Taxonomy" id="1433469"/>
    <lineage>
        <taxon>Eukaryota</taxon>
        <taxon>Fungi</taxon>
        <taxon>Fungi incertae sedis</taxon>
        <taxon>Mucoromycota</taxon>
        <taxon>Glomeromycotina</taxon>
        <taxon>Glomeromycetes</taxon>
        <taxon>Diversisporales</taxon>
        <taxon>Gigasporaceae</taxon>
        <taxon>Cetraspora</taxon>
    </lineage>
</organism>
<comment type="caution">
    <text evidence="1">The sequence shown here is derived from an EMBL/GenBank/DDBJ whole genome shotgun (WGS) entry which is preliminary data.</text>
</comment>
<evidence type="ECO:0000313" key="1">
    <source>
        <dbReference type="EMBL" id="CAG8536262.1"/>
    </source>
</evidence>
<dbReference type="PANTHER" id="PTHR35871">
    <property type="entry name" value="EXPRESSED PROTEIN"/>
    <property type="match status" value="1"/>
</dbReference>
<reference evidence="1" key="1">
    <citation type="submission" date="2021-06" db="EMBL/GenBank/DDBJ databases">
        <authorList>
            <person name="Kallberg Y."/>
            <person name="Tangrot J."/>
            <person name="Rosling A."/>
        </authorList>
    </citation>
    <scope>NUCLEOTIDE SEQUENCE</scope>
    <source>
        <strain evidence="1">FL966</strain>
    </source>
</reference>
<dbReference type="OrthoDB" id="10044727at2759"/>
<dbReference type="Proteomes" id="UP000789759">
    <property type="component" value="Unassembled WGS sequence"/>
</dbReference>
<dbReference type="PANTHER" id="PTHR35871:SF1">
    <property type="entry name" value="CXC1-LIKE CYSTEINE CLUSTER ASSOCIATED WITH KDZ TRANSPOSASES DOMAIN-CONTAINING PROTEIN"/>
    <property type="match status" value="1"/>
</dbReference>
<proteinExistence type="predicted"/>
<name>A0A9N9APG9_9GLOM</name>
<accession>A0A9N9APG9</accession>
<evidence type="ECO:0000313" key="2">
    <source>
        <dbReference type="Proteomes" id="UP000789759"/>
    </source>
</evidence>
<dbReference type="AlphaFoldDB" id="A0A9N9APG9"/>